<dbReference type="Pfam" id="PF00083">
    <property type="entry name" value="Sugar_tr"/>
    <property type="match status" value="1"/>
</dbReference>
<gene>
    <name evidence="11" type="ORF">GE061_001561</name>
</gene>
<keyword evidence="12" id="KW-1185">Reference proteome</keyword>
<evidence type="ECO:0000256" key="6">
    <source>
        <dbReference type="ARBA" id="ARBA00022989"/>
    </source>
</evidence>
<feature type="compositionally biased region" description="Pro residues" evidence="8">
    <location>
        <begin position="64"/>
        <end position="79"/>
    </location>
</feature>
<keyword evidence="6 9" id="KW-1133">Transmembrane helix</keyword>
<evidence type="ECO:0000256" key="2">
    <source>
        <dbReference type="ARBA" id="ARBA00022448"/>
    </source>
</evidence>
<dbReference type="InterPro" id="IPR020846">
    <property type="entry name" value="MFS_dom"/>
</dbReference>
<feature type="transmembrane region" description="Helical" evidence="9">
    <location>
        <begin position="503"/>
        <end position="525"/>
    </location>
</feature>
<sequence length="623" mass="68877">MTSKRKLQGTGEVVKESHRKWSAGLQCEDKEAREATSSTDWTCTHEQEWSLVREAGRSFRTFSAPPPPNAADPSRPPRSPQLTTAGRATHPLRARRTDLGQPYFFPASEPSLLSYTHTRTYLSAPNFPRTSLKAQHADPAPQLNVTMYNKFPVFSPAVRGILRQYLCSTTATIAVIMTGNAMGWPSPTHPLLLSPESPVPGMTTDDTSWMISLMYFGNLFSPIPCGYIMEAIGRKNTLLFLNVIPLASWLLIIFTKTVLWLYIARFLAGLWLGIVYTVVPIYLGEIAEPRVRGSLSTFFAIMTYVGVLFEYVVGPFVSYDNLAITSGMFCIIFYVTFTFMPETPYYLVKMNKSEEAREALFWLRGDTPDVDVELKKIENAVAQQMANKGTIKDLFATKANKKAVITVGVLSILQRLSGIGAMIAYTSVTLPKGAIHHVTTHQCVIVLGSVWVFSTLISSFLVDQLGRKILLIVSALGCGVATFLAGTWFLLDAKTDIDVTGLNWAPFACFLLHGFFYSIGLNPIVTTIKGEVFAASIKGVASAVTSLMLAVASFFLNKSYQIFADEIGMFANYWMYATGCFIAVIFTVTYVIETKGKTLQEIQDQLNGVTPPIDNKENIVSKL</sequence>
<dbReference type="GO" id="GO:0005886">
    <property type="term" value="C:plasma membrane"/>
    <property type="evidence" value="ECO:0007669"/>
    <property type="project" value="UniProtKB-SubCell"/>
</dbReference>
<evidence type="ECO:0000256" key="1">
    <source>
        <dbReference type="ARBA" id="ARBA00004651"/>
    </source>
</evidence>
<accession>A0A8S9Y7F1</accession>
<keyword evidence="5 9" id="KW-0812">Transmembrane</keyword>
<evidence type="ECO:0000256" key="8">
    <source>
        <dbReference type="SAM" id="MobiDB-lite"/>
    </source>
</evidence>
<keyword evidence="4" id="KW-0762">Sugar transport</keyword>
<comment type="subcellular location">
    <subcellularLocation>
        <location evidence="1">Cell membrane</location>
        <topology evidence="1">Multi-pass membrane protein</topology>
    </subcellularLocation>
</comment>
<feature type="domain" description="Major facilitator superfamily (MFS) profile" evidence="10">
    <location>
        <begin position="167"/>
        <end position="595"/>
    </location>
</feature>
<organism evidence="11 12">
    <name type="scientific">Apolygus lucorum</name>
    <name type="common">Small green plant bug</name>
    <name type="synonym">Lygocoris lucorum</name>
    <dbReference type="NCBI Taxonomy" id="248454"/>
    <lineage>
        <taxon>Eukaryota</taxon>
        <taxon>Metazoa</taxon>
        <taxon>Ecdysozoa</taxon>
        <taxon>Arthropoda</taxon>
        <taxon>Hexapoda</taxon>
        <taxon>Insecta</taxon>
        <taxon>Pterygota</taxon>
        <taxon>Neoptera</taxon>
        <taxon>Paraneoptera</taxon>
        <taxon>Hemiptera</taxon>
        <taxon>Heteroptera</taxon>
        <taxon>Panheteroptera</taxon>
        <taxon>Cimicomorpha</taxon>
        <taxon>Miridae</taxon>
        <taxon>Mirini</taxon>
        <taxon>Apolygus</taxon>
    </lineage>
</organism>
<feature type="transmembrane region" description="Helical" evidence="9">
    <location>
        <begin position="260"/>
        <end position="283"/>
    </location>
</feature>
<feature type="region of interest" description="Disordered" evidence="8">
    <location>
        <begin position="59"/>
        <end position="100"/>
    </location>
</feature>
<dbReference type="PROSITE" id="PS00217">
    <property type="entry name" value="SUGAR_TRANSPORT_2"/>
    <property type="match status" value="1"/>
</dbReference>
<evidence type="ECO:0000256" key="4">
    <source>
        <dbReference type="ARBA" id="ARBA00022597"/>
    </source>
</evidence>
<feature type="transmembrane region" description="Helical" evidence="9">
    <location>
        <begin position="532"/>
        <end position="553"/>
    </location>
</feature>
<evidence type="ECO:0000259" key="10">
    <source>
        <dbReference type="PROSITE" id="PS50850"/>
    </source>
</evidence>
<evidence type="ECO:0000256" key="3">
    <source>
        <dbReference type="ARBA" id="ARBA00022475"/>
    </source>
</evidence>
<dbReference type="OrthoDB" id="4142200at2759"/>
<evidence type="ECO:0000256" key="7">
    <source>
        <dbReference type="ARBA" id="ARBA00023136"/>
    </source>
</evidence>
<proteinExistence type="predicted"/>
<dbReference type="GO" id="GO:0022857">
    <property type="term" value="F:transmembrane transporter activity"/>
    <property type="evidence" value="ECO:0007669"/>
    <property type="project" value="InterPro"/>
</dbReference>
<dbReference type="InterPro" id="IPR036259">
    <property type="entry name" value="MFS_trans_sf"/>
</dbReference>
<keyword evidence="7 9" id="KW-0472">Membrane</keyword>
<protein>
    <recommendedName>
        <fullName evidence="10">Major facilitator superfamily (MFS) profile domain-containing protein</fullName>
    </recommendedName>
</protein>
<dbReference type="SUPFAM" id="SSF103473">
    <property type="entry name" value="MFS general substrate transporter"/>
    <property type="match status" value="1"/>
</dbReference>
<dbReference type="PROSITE" id="PS00216">
    <property type="entry name" value="SUGAR_TRANSPORT_1"/>
    <property type="match status" value="1"/>
</dbReference>
<feature type="transmembrane region" description="Helical" evidence="9">
    <location>
        <begin position="469"/>
        <end position="491"/>
    </location>
</feature>
<dbReference type="Gene3D" id="1.20.1250.20">
    <property type="entry name" value="MFS general substrate transporter like domains"/>
    <property type="match status" value="1"/>
</dbReference>
<evidence type="ECO:0000313" key="12">
    <source>
        <dbReference type="Proteomes" id="UP000466442"/>
    </source>
</evidence>
<dbReference type="InterPro" id="IPR005829">
    <property type="entry name" value="Sugar_transporter_CS"/>
</dbReference>
<evidence type="ECO:0000256" key="9">
    <source>
        <dbReference type="SAM" id="Phobius"/>
    </source>
</evidence>
<feature type="transmembrane region" description="Helical" evidence="9">
    <location>
        <begin position="207"/>
        <end position="229"/>
    </location>
</feature>
<evidence type="ECO:0000256" key="5">
    <source>
        <dbReference type="ARBA" id="ARBA00022692"/>
    </source>
</evidence>
<dbReference type="InterPro" id="IPR050549">
    <property type="entry name" value="MFS_Trehalose_Transporter"/>
</dbReference>
<feature type="transmembrane region" description="Helical" evidence="9">
    <location>
        <begin position="403"/>
        <end position="424"/>
    </location>
</feature>
<dbReference type="InterPro" id="IPR005828">
    <property type="entry name" value="MFS_sugar_transport-like"/>
</dbReference>
<feature type="transmembrane region" description="Helical" evidence="9">
    <location>
        <begin position="573"/>
        <end position="592"/>
    </location>
</feature>
<feature type="transmembrane region" description="Helical" evidence="9">
    <location>
        <begin position="236"/>
        <end position="254"/>
    </location>
</feature>
<feature type="transmembrane region" description="Helical" evidence="9">
    <location>
        <begin position="165"/>
        <end position="187"/>
    </location>
</feature>
<dbReference type="PROSITE" id="PS50850">
    <property type="entry name" value="MFS"/>
    <property type="match status" value="1"/>
</dbReference>
<name>A0A8S9Y7F1_APOLU</name>
<keyword evidence="2" id="KW-0813">Transport</keyword>
<reference evidence="11" key="1">
    <citation type="journal article" date="2021" name="Mol. Ecol. Resour.">
        <title>Apolygus lucorum genome provides insights into omnivorousness and mesophyll feeding.</title>
        <authorList>
            <person name="Liu Y."/>
            <person name="Liu H."/>
            <person name="Wang H."/>
            <person name="Huang T."/>
            <person name="Liu B."/>
            <person name="Yang B."/>
            <person name="Yin L."/>
            <person name="Li B."/>
            <person name="Zhang Y."/>
            <person name="Zhang S."/>
            <person name="Jiang F."/>
            <person name="Zhang X."/>
            <person name="Ren Y."/>
            <person name="Wang B."/>
            <person name="Wang S."/>
            <person name="Lu Y."/>
            <person name="Wu K."/>
            <person name="Fan W."/>
            <person name="Wang G."/>
        </authorList>
    </citation>
    <scope>NUCLEOTIDE SEQUENCE</scope>
    <source>
        <strain evidence="11">12Hb</strain>
    </source>
</reference>
<feature type="transmembrane region" description="Helical" evidence="9">
    <location>
        <begin position="295"/>
        <end position="316"/>
    </location>
</feature>
<feature type="transmembrane region" description="Helical" evidence="9">
    <location>
        <begin position="444"/>
        <end position="462"/>
    </location>
</feature>
<feature type="transmembrane region" description="Helical" evidence="9">
    <location>
        <begin position="322"/>
        <end position="340"/>
    </location>
</feature>
<dbReference type="Proteomes" id="UP000466442">
    <property type="component" value="Linkage Group LG1"/>
</dbReference>
<dbReference type="PANTHER" id="PTHR48021:SF46">
    <property type="entry name" value="MAJOR FACILITATOR SUPERFAMILY (MFS) PROFILE DOMAIN-CONTAINING PROTEIN"/>
    <property type="match status" value="1"/>
</dbReference>
<dbReference type="EMBL" id="WIXP02000001">
    <property type="protein sequence ID" value="KAF6217207.1"/>
    <property type="molecule type" value="Genomic_DNA"/>
</dbReference>
<evidence type="ECO:0000313" key="11">
    <source>
        <dbReference type="EMBL" id="KAF6217207.1"/>
    </source>
</evidence>
<dbReference type="FunFam" id="1.20.1250.20:FF:000218">
    <property type="entry name" value="facilitated trehalose transporter Tret1"/>
    <property type="match status" value="1"/>
</dbReference>
<dbReference type="AlphaFoldDB" id="A0A8S9Y7F1"/>
<comment type="caution">
    <text evidence="11">The sequence shown here is derived from an EMBL/GenBank/DDBJ whole genome shotgun (WGS) entry which is preliminary data.</text>
</comment>
<keyword evidence="3" id="KW-1003">Cell membrane</keyword>
<dbReference type="PANTHER" id="PTHR48021">
    <property type="match status" value="1"/>
</dbReference>